<name>A0A8H5M316_9AGAR</name>
<comment type="caution">
    <text evidence="2">The sequence shown here is derived from an EMBL/GenBank/DDBJ whole genome shotgun (WGS) entry which is preliminary data.</text>
</comment>
<dbReference type="AlphaFoldDB" id="A0A8H5M316"/>
<dbReference type="EMBL" id="JAACJP010000018">
    <property type="protein sequence ID" value="KAF5378759.1"/>
    <property type="molecule type" value="Genomic_DNA"/>
</dbReference>
<sequence>MLSRFLSLFSFSFSFSNDEKSYIVMRTSKFIPGVIPEGAIDNEIQISQWEDKVVKSENDLCNRLDDLRGCRLKSVSHYRGKGNIPHELIVIEIWSGTDQRFMRLERLNKREDVETTIERSKRSKREFVGLHTGNFDRVKWTSTLDKAIQSRYYKKYQLVQILNFPLGFDAIGIIDVIALATAITSSAQNYSLFAHMCLWWAAIFFETFKRKAIDHEGVRFTEGPLYPERGNILKLNFVDANCKLLAPFLTVKAKETLGNDANRYSAQEIDQFQAAITKDSTDAGGDLAGDPVETMTKRWDTSGKELTATLQAVVDAAIARRDALDISNAKLVERDAQIAKQEQQIAAERVERVKLAEQNAKHEQQIAKHEQQIAELMAYIKASVASPPIAVHV</sequence>
<gene>
    <name evidence="2" type="ORF">D9615_006958</name>
</gene>
<proteinExistence type="predicted"/>
<dbReference type="Proteomes" id="UP000565441">
    <property type="component" value="Unassembled WGS sequence"/>
</dbReference>
<feature type="coiled-coil region" evidence="1">
    <location>
        <begin position="338"/>
        <end position="379"/>
    </location>
</feature>
<evidence type="ECO:0000313" key="2">
    <source>
        <dbReference type="EMBL" id="KAF5378759.1"/>
    </source>
</evidence>
<dbReference type="OrthoDB" id="3048712at2759"/>
<evidence type="ECO:0000256" key="1">
    <source>
        <dbReference type="SAM" id="Coils"/>
    </source>
</evidence>
<evidence type="ECO:0000313" key="3">
    <source>
        <dbReference type="Proteomes" id="UP000565441"/>
    </source>
</evidence>
<keyword evidence="3" id="KW-1185">Reference proteome</keyword>
<accession>A0A8H5M316</accession>
<keyword evidence="1" id="KW-0175">Coiled coil</keyword>
<protein>
    <submittedName>
        <fullName evidence="2">Uncharacterized protein</fullName>
    </submittedName>
</protein>
<reference evidence="2 3" key="1">
    <citation type="journal article" date="2020" name="ISME J.">
        <title>Uncovering the hidden diversity of litter-decomposition mechanisms in mushroom-forming fungi.</title>
        <authorList>
            <person name="Floudas D."/>
            <person name="Bentzer J."/>
            <person name="Ahren D."/>
            <person name="Johansson T."/>
            <person name="Persson P."/>
            <person name="Tunlid A."/>
        </authorList>
    </citation>
    <scope>NUCLEOTIDE SEQUENCE [LARGE SCALE GENOMIC DNA]</scope>
    <source>
        <strain evidence="2 3">CBS 661.87</strain>
    </source>
</reference>
<organism evidence="2 3">
    <name type="scientific">Tricholomella constricta</name>
    <dbReference type="NCBI Taxonomy" id="117010"/>
    <lineage>
        <taxon>Eukaryota</taxon>
        <taxon>Fungi</taxon>
        <taxon>Dikarya</taxon>
        <taxon>Basidiomycota</taxon>
        <taxon>Agaricomycotina</taxon>
        <taxon>Agaricomycetes</taxon>
        <taxon>Agaricomycetidae</taxon>
        <taxon>Agaricales</taxon>
        <taxon>Tricholomatineae</taxon>
        <taxon>Lyophyllaceae</taxon>
        <taxon>Tricholomella</taxon>
    </lineage>
</organism>